<comment type="caution">
    <text evidence="2">The sequence shown here is derived from an EMBL/GenBank/DDBJ whole genome shotgun (WGS) entry which is preliminary data.</text>
</comment>
<feature type="compositionally biased region" description="Polar residues" evidence="1">
    <location>
        <begin position="36"/>
        <end position="48"/>
    </location>
</feature>
<reference evidence="2" key="1">
    <citation type="journal article" date="2020" name="Cell">
        <title>Large-Scale Comparative Analyses of Tick Genomes Elucidate Their Genetic Diversity and Vector Capacities.</title>
        <authorList>
            <consortium name="Tick Genome and Microbiome Consortium (TIGMIC)"/>
            <person name="Jia N."/>
            <person name="Wang J."/>
            <person name="Shi W."/>
            <person name="Du L."/>
            <person name="Sun Y."/>
            <person name="Zhan W."/>
            <person name="Jiang J.F."/>
            <person name="Wang Q."/>
            <person name="Zhang B."/>
            <person name="Ji P."/>
            <person name="Bell-Sakyi L."/>
            <person name="Cui X.M."/>
            <person name="Yuan T.T."/>
            <person name="Jiang B.G."/>
            <person name="Yang W.F."/>
            <person name="Lam T.T."/>
            <person name="Chang Q.C."/>
            <person name="Ding S.J."/>
            <person name="Wang X.J."/>
            <person name="Zhu J.G."/>
            <person name="Ruan X.D."/>
            <person name="Zhao L."/>
            <person name="Wei J.T."/>
            <person name="Ye R.Z."/>
            <person name="Que T.C."/>
            <person name="Du C.H."/>
            <person name="Zhou Y.H."/>
            <person name="Cheng J.X."/>
            <person name="Dai P.F."/>
            <person name="Guo W.B."/>
            <person name="Han X.H."/>
            <person name="Huang E.J."/>
            <person name="Li L.F."/>
            <person name="Wei W."/>
            <person name="Gao Y.C."/>
            <person name="Liu J.Z."/>
            <person name="Shao H.Z."/>
            <person name="Wang X."/>
            <person name="Wang C.C."/>
            <person name="Yang T.C."/>
            <person name="Huo Q.B."/>
            <person name="Li W."/>
            <person name="Chen H.Y."/>
            <person name="Chen S.E."/>
            <person name="Zhou L.G."/>
            <person name="Ni X.B."/>
            <person name="Tian J.H."/>
            <person name="Sheng Y."/>
            <person name="Liu T."/>
            <person name="Pan Y.S."/>
            <person name="Xia L.Y."/>
            <person name="Li J."/>
            <person name="Zhao F."/>
            <person name="Cao W.C."/>
        </authorList>
    </citation>
    <scope>NUCLEOTIDE SEQUENCE</scope>
    <source>
        <strain evidence="2">Rsan-2018</strain>
    </source>
</reference>
<accession>A0A9D4SNY6</accession>
<keyword evidence="3" id="KW-1185">Reference proteome</keyword>
<proteinExistence type="predicted"/>
<reference evidence="2" key="2">
    <citation type="submission" date="2021-09" db="EMBL/GenBank/DDBJ databases">
        <authorList>
            <person name="Jia N."/>
            <person name="Wang J."/>
            <person name="Shi W."/>
            <person name="Du L."/>
            <person name="Sun Y."/>
            <person name="Zhan W."/>
            <person name="Jiang J."/>
            <person name="Wang Q."/>
            <person name="Zhang B."/>
            <person name="Ji P."/>
            <person name="Sakyi L.B."/>
            <person name="Cui X."/>
            <person name="Yuan T."/>
            <person name="Jiang B."/>
            <person name="Yang W."/>
            <person name="Lam T.T.-Y."/>
            <person name="Chang Q."/>
            <person name="Ding S."/>
            <person name="Wang X."/>
            <person name="Zhu J."/>
            <person name="Ruan X."/>
            <person name="Zhao L."/>
            <person name="Wei J."/>
            <person name="Que T."/>
            <person name="Du C."/>
            <person name="Cheng J."/>
            <person name="Dai P."/>
            <person name="Han X."/>
            <person name="Huang E."/>
            <person name="Gao Y."/>
            <person name="Liu J."/>
            <person name="Shao H."/>
            <person name="Ye R."/>
            <person name="Li L."/>
            <person name="Wei W."/>
            <person name="Wang X."/>
            <person name="Wang C."/>
            <person name="Huo Q."/>
            <person name="Li W."/>
            <person name="Guo W."/>
            <person name="Chen H."/>
            <person name="Chen S."/>
            <person name="Zhou L."/>
            <person name="Zhou L."/>
            <person name="Ni X."/>
            <person name="Tian J."/>
            <person name="Zhou Y."/>
            <person name="Sheng Y."/>
            <person name="Liu T."/>
            <person name="Pan Y."/>
            <person name="Xia L."/>
            <person name="Li J."/>
            <person name="Zhao F."/>
            <person name="Cao W."/>
        </authorList>
    </citation>
    <scope>NUCLEOTIDE SEQUENCE</scope>
    <source>
        <strain evidence="2">Rsan-2018</strain>
        <tissue evidence="2">Larvae</tissue>
    </source>
</reference>
<dbReference type="AlphaFoldDB" id="A0A9D4SNY6"/>
<evidence type="ECO:0000256" key="1">
    <source>
        <dbReference type="SAM" id="MobiDB-lite"/>
    </source>
</evidence>
<dbReference type="EMBL" id="JABSTV010001255">
    <property type="protein sequence ID" value="KAH7936362.1"/>
    <property type="molecule type" value="Genomic_DNA"/>
</dbReference>
<evidence type="ECO:0000313" key="3">
    <source>
        <dbReference type="Proteomes" id="UP000821837"/>
    </source>
</evidence>
<dbReference type="VEuPathDB" id="VectorBase:RSAN_041247"/>
<evidence type="ECO:0000313" key="2">
    <source>
        <dbReference type="EMBL" id="KAH7936362.1"/>
    </source>
</evidence>
<protein>
    <submittedName>
        <fullName evidence="2">Uncharacterized protein</fullName>
    </submittedName>
</protein>
<sequence length="131" mass="14298">MAYQVEGEFITPAEFEDDSRWIRAVKAHRAAAAHQPITSTPPASTLSNTPVLPPNITPTTTTLRRHAPLPRLPAEDFKIVFRPGGGLDLRTTTNGALLQTLCTLPPSTTPPPEPLTVYESIRTTTHCQHPI</sequence>
<feature type="region of interest" description="Disordered" evidence="1">
    <location>
        <begin position="33"/>
        <end position="52"/>
    </location>
</feature>
<name>A0A9D4SNY6_RHISA</name>
<organism evidence="2 3">
    <name type="scientific">Rhipicephalus sanguineus</name>
    <name type="common">Brown dog tick</name>
    <name type="synonym">Ixodes sanguineus</name>
    <dbReference type="NCBI Taxonomy" id="34632"/>
    <lineage>
        <taxon>Eukaryota</taxon>
        <taxon>Metazoa</taxon>
        <taxon>Ecdysozoa</taxon>
        <taxon>Arthropoda</taxon>
        <taxon>Chelicerata</taxon>
        <taxon>Arachnida</taxon>
        <taxon>Acari</taxon>
        <taxon>Parasitiformes</taxon>
        <taxon>Ixodida</taxon>
        <taxon>Ixodoidea</taxon>
        <taxon>Ixodidae</taxon>
        <taxon>Rhipicephalinae</taxon>
        <taxon>Rhipicephalus</taxon>
        <taxon>Rhipicephalus</taxon>
    </lineage>
</organism>
<gene>
    <name evidence="2" type="ORF">HPB52_021568</name>
</gene>
<dbReference type="Proteomes" id="UP000821837">
    <property type="component" value="Unassembled WGS sequence"/>
</dbReference>